<dbReference type="AlphaFoldDB" id="A0AAD5KQW2"/>
<dbReference type="Proteomes" id="UP000820818">
    <property type="component" value="Linkage Group LG6"/>
</dbReference>
<keyword evidence="3" id="KW-1185">Reference proteome</keyword>
<feature type="region of interest" description="Disordered" evidence="1">
    <location>
        <begin position="85"/>
        <end position="130"/>
    </location>
</feature>
<evidence type="ECO:0000313" key="2">
    <source>
        <dbReference type="EMBL" id="KAI9557649.1"/>
    </source>
</evidence>
<evidence type="ECO:0000256" key="1">
    <source>
        <dbReference type="SAM" id="MobiDB-lite"/>
    </source>
</evidence>
<feature type="compositionally biased region" description="Basic and acidic residues" evidence="1">
    <location>
        <begin position="94"/>
        <end position="115"/>
    </location>
</feature>
<sequence length="190" mass="20940">MQFNSFVLLILAAVWVMGQLGTIRLDRLLAASRPSSRDAYDRELVQLDPPKEPRIELPSLMSDVRKQVRSESTKKTGAKVGGLVKGMSGFFPKGTEKKTDEKETDEKETDEKETGQIEGGPQDPQSPDVETFLGKLPQQARETVPATAGTENGIVNGLRVTRESSVSFESSLKILALLRPTFKPYMGYVP</sequence>
<gene>
    <name evidence="2" type="ORF">GHT06_017477</name>
</gene>
<evidence type="ECO:0000313" key="3">
    <source>
        <dbReference type="Proteomes" id="UP000820818"/>
    </source>
</evidence>
<organism evidence="2 3">
    <name type="scientific">Daphnia sinensis</name>
    <dbReference type="NCBI Taxonomy" id="1820382"/>
    <lineage>
        <taxon>Eukaryota</taxon>
        <taxon>Metazoa</taxon>
        <taxon>Ecdysozoa</taxon>
        <taxon>Arthropoda</taxon>
        <taxon>Crustacea</taxon>
        <taxon>Branchiopoda</taxon>
        <taxon>Diplostraca</taxon>
        <taxon>Cladocera</taxon>
        <taxon>Anomopoda</taxon>
        <taxon>Daphniidae</taxon>
        <taxon>Daphnia</taxon>
        <taxon>Daphnia similis group</taxon>
    </lineage>
</organism>
<dbReference type="EMBL" id="WJBH02000006">
    <property type="protein sequence ID" value="KAI9557649.1"/>
    <property type="molecule type" value="Genomic_DNA"/>
</dbReference>
<name>A0AAD5KQW2_9CRUS</name>
<proteinExistence type="predicted"/>
<accession>A0AAD5KQW2</accession>
<reference evidence="2 3" key="1">
    <citation type="submission" date="2022-05" db="EMBL/GenBank/DDBJ databases">
        <title>A multi-omics perspective on studying reproductive biology in Daphnia sinensis.</title>
        <authorList>
            <person name="Jia J."/>
        </authorList>
    </citation>
    <scope>NUCLEOTIDE SEQUENCE [LARGE SCALE GENOMIC DNA]</scope>
    <source>
        <strain evidence="2 3">WSL</strain>
    </source>
</reference>
<comment type="caution">
    <text evidence="2">The sequence shown here is derived from an EMBL/GenBank/DDBJ whole genome shotgun (WGS) entry which is preliminary data.</text>
</comment>
<protein>
    <submittedName>
        <fullName evidence="2">Uncharacterized protein</fullName>
    </submittedName>
</protein>